<reference evidence="2" key="1">
    <citation type="submission" date="2014-08" db="EMBL/GenBank/DDBJ databases">
        <authorList>
            <person name="Edwards T."/>
        </authorList>
    </citation>
    <scope>NUCLEOTIDE SEQUENCE [LARGE SCALE GENOMIC DNA]</scope>
</reference>
<dbReference type="AlphaFoldDB" id="A0A0K2VNP3"/>
<accession>A0A0K2VNP3</accession>
<sequence>MQSLYEPISLSQYLRKQRVK</sequence>
<protein>
    <submittedName>
        <fullName evidence="1">Uncharacterized protein</fullName>
    </submittedName>
</protein>
<name>A0A0K2VNP3_MESPL</name>
<dbReference type="Proteomes" id="UP000182888">
    <property type="component" value="Unassembled WGS sequence"/>
</dbReference>
<evidence type="ECO:0000313" key="2">
    <source>
        <dbReference type="Proteomes" id="UP000182888"/>
    </source>
</evidence>
<gene>
    <name evidence="1" type="ORF">MPL1032_100242</name>
</gene>
<evidence type="ECO:0000313" key="1">
    <source>
        <dbReference type="EMBL" id="CDX49837.1"/>
    </source>
</evidence>
<organism evidence="1 2">
    <name type="scientific">Mesorhizobium plurifarium</name>
    <dbReference type="NCBI Taxonomy" id="69974"/>
    <lineage>
        <taxon>Bacteria</taxon>
        <taxon>Pseudomonadati</taxon>
        <taxon>Pseudomonadota</taxon>
        <taxon>Alphaproteobacteria</taxon>
        <taxon>Hyphomicrobiales</taxon>
        <taxon>Phyllobacteriaceae</taxon>
        <taxon>Mesorhizobium</taxon>
    </lineage>
</organism>
<proteinExistence type="predicted"/>
<dbReference type="EMBL" id="CCND01000002">
    <property type="protein sequence ID" value="CDX49837.1"/>
    <property type="molecule type" value="Genomic_DNA"/>
</dbReference>